<protein>
    <submittedName>
        <fullName evidence="6">Cytochrome c6 isoform B</fullName>
    </submittedName>
</protein>
<evidence type="ECO:0000256" key="3">
    <source>
        <dbReference type="ARBA" id="ARBA00023004"/>
    </source>
</evidence>
<feature type="domain" description="Cytochrome c" evidence="5">
    <location>
        <begin position="129"/>
        <end position="159"/>
    </location>
</feature>
<evidence type="ECO:0000313" key="7">
    <source>
        <dbReference type="Proteomes" id="UP000266841"/>
    </source>
</evidence>
<dbReference type="InterPro" id="IPR009056">
    <property type="entry name" value="Cyt_c-like_dom"/>
</dbReference>
<proteinExistence type="predicted"/>
<dbReference type="Proteomes" id="UP000266841">
    <property type="component" value="Unassembled WGS sequence"/>
</dbReference>
<evidence type="ECO:0000313" key="6">
    <source>
        <dbReference type="EMBL" id="EJK55812.1"/>
    </source>
</evidence>
<accession>K0SAQ1</accession>
<keyword evidence="3 4" id="KW-0408">Iron</keyword>
<dbReference type="EMBL" id="AGNL01033160">
    <property type="protein sequence ID" value="EJK55812.1"/>
    <property type="molecule type" value="Genomic_DNA"/>
</dbReference>
<dbReference type="Gene3D" id="1.10.760.10">
    <property type="entry name" value="Cytochrome c-like domain"/>
    <property type="match status" value="1"/>
</dbReference>
<dbReference type="PROSITE" id="PS51007">
    <property type="entry name" value="CYTC"/>
    <property type="match status" value="1"/>
</dbReference>
<organism evidence="6 7">
    <name type="scientific">Thalassiosira oceanica</name>
    <name type="common">Marine diatom</name>
    <dbReference type="NCBI Taxonomy" id="159749"/>
    <lineage>
        <taxon>Eukaryota</taxon>
        <taxon>Sar</taxon>
        <taxon>Stramenopiles</taxon>
        <taxon>Ochrophyta</taxon>
        <taxon>Bacillariophyta</taxon>
        <taxon>Coscinodiscophyceae</taxon>
        <taxon>Thalassiosirophycidae</taxon>
        <taxon>Thalassiosirales</taxon>
        <taxon>Thalassiosiraceae</taxon>
        <taxon>Thalassiosira</taxon>
    </lineage>
</organism>
<dbReference type="OrthoDB" id="1930491at2759"/>
<keyword evidence="2 4" id="KW-0479">Metal-binding</keyword>
<dbReference type="SUPFAM" id="SSF46626">
    <property type="entry name" value="Cytochrome c"/>
    <property type="match status" value="1"/>
</dbReference>
<keyword evidence="7" id="KW-1185">Reference proteome</keyword>
<evidence type="ECO:0000256" key="2">
    <source>
        <dbReference type="ARBA" id="ARBA00022723"/>
    </source>
</evidence>
<dbReference type="GO" id="GO:0020037">
    <property type="term" value="F:heme binding"/>
    <property type="evidence" value="ECO:0007669"/>
    <property type="project" value="InterPro"/>
</dbReference>
<evidence type="ECO:0000259" key="5">
    <source>
        <dbReference type="PROSITE" id="PS51007"/>
    </source>
</evidence>
<reference evidence="6 7" key="1">
    <citation type="journal article" date="2012" name="Genome Biol.">
        <title>Genome and low-iron response of an oceanic diatom adapted to chronic iron limitation.</title>
        <authorList>
            <person name="Lommer M."/>
            <person name="Specht M."/>
            <person name="Roy A.S."/>
            <person name="Kraemer L."/>
            <person name="Andreson R."/>
            <person name="Gutowska M.A."/>
            <person name="Wolf J."/>
            <person name="Bergner S.V."/>
            <person name="Schilhabel M.B."/>
            <person name="Klostermeier U.C."/>
            <person name="Beiko R.G."/>
            <person name="Rosenstiel P."/>
            <person name="Hippler M."/>
            <person name="Laroche J."/>
        </authorList>
    </citation>
    <scope>NUCLEOTIDE SEQUENCE [LARGE SCALE GENOMIC DNA]</scope>
    <source>
        <strain evidence="6 7">CCMP1005</strain>
    </source>
</reference>
<dbReference type="AlphaFoldDB" id="K0SAQ1"/>
<keyword evidence="1 4" id="KW-0349">Heme</keyword>
<evidence type="ECO:0000256" key="4">
    <source>
        <dbReference type="PROSITE-ProRule" id="PRU00433"/>
    </source>
</evidence>
<gene>
    <name evidence="6" type="ORF">THAOC_24412</name>
</gene>
<comment type="caution">
    <text evidence="6">The sequence shown here is derived from an EMBL/GenBank/DDBJ whole genome shotgun (WGS) entry which is preliminary data.</text>
</comment>
<sequence>MNVGFLLALIWGHQWDSHIMRAWILLNEETTKTSSQSTGRTVPAADAVDNLWKTWTEQVGGRQQRPGLNAADAMQLLVYFGIVAGLGRCLAWTVSPPDAVDCAPRAIKNAVAGALTAGAVAISPAFAAGDVLAGEQVFRNNCAACHAGGQNVIIAREDS</sequence>
<dbReference type="InterPro" id="IPR036909">
    <property type="entry name" value="Cyt_c-like_dom_sf"/>
</dbReference>
<evidence type="ECO:0000256" key="1">
    <source>
        <dbReference type="ARBA" id="ARBA00022617"/>
    </source>
</evidence>
<name>K0SAQ1_THAOC</name>
<dbReference type="GO" id="GO:0009055">
    <property type="term" value="F:electron transfer activity"/>
    <property type="evidence" value="ECO:0007669"/>
    <property type="project" value="InterPro"/>
</dbReference>
<dbReference type="GO" id="GO:0046872">
    <property type="term" value="F:metal ion binding"/>
    <property type="evidence" value="ECO:0007669"/>
    <property type="project" value="UniProtKB-KW"/>
</dbReference>